<dbReference type="GO" id="GO:0000398">
    <property type="term" value="P:mRNA splicing, via spliceosome"/>
    <property type="evidence" value="ECO:0000318"/>
    <property type="project" value="GO_Central"/>
</dbReference>
<dbReference type="GO" id="GO:0016787">
    <property type="term" value="F:hydrolase activity"/>
    <property type="evidence" value="ECO:0007669"/>
    <property type="project" value="UniProtKB-KW"/>
</dbReference>
<dbReference type="InterPro" id="IPR014001">
    <property type="entry name" value="Helicase_ATP-bd"/>
</dbReference>
<dbReference type="InterPro" id="IPR014014">
    <property type="entry name" value="RNA_helicase_DEAD_Q_motif"/>
</dbReference>
<gene>
    <name evidence="12" type="ORF">KFL_008420020</name>
</gene>
<feature type="compositionally biased region" description="Basic and acidic residues" evidence="8">
    <location>
        <begin position="1"/>
        <end position="15"/>
    </location>
</feature>
<keyword evidence="13" id="KW-1185">Reference proteome</keyword>
<name>A0A1Y1ISV2_KLENI</name>
<evidence type="ECO:0000256" key="7">
    <source>
        <dbReference type="PROSITE-ProRule" id="PRU00552"/>
    </source>
</evidence>
<dbReference type="STRING" id="105231.A0A1Y1ISV2"/>
<evidence type="ECO:0000259" key="11">
    <source>
        <dbReference type="PROSITE" id="PS51195"/>
    </source>
</evidence>
<dbReference type="PANTHER" id="PTHR47958">
    <property type="entry name" value="ATP-DEPENDENT RNA HELICASE DBP3"/>
    <property type="match status" value="1"/>
</dbReference>
<feature type="compositionally biased region" description="Acidic residues" evidence="8">
    <location>
        <begin position="1070"/>
        <end position="1081"/>
    </location>
</feature>
<feature type="domain" description="DEAD-box RNA helicase Q" evidence="11">
    <location>
        <begin position="640"/>
        <end position="668"/>
    </location>
</feature>
<feature type="compositionally biased region" description="Basic and acidic residues" evidence="8">
    <location>
        <begin position="1055"/>
        <end position="1069"/>
    </location>
</feature>
<dbReference type="EC" id="3.6.4.13" evidence="1"/>
<proteinExistence type="inferred from homology"/>
<evidence type="ECO:0000313" key="13">
    <source>
        <dbReference type="Proteomes" id="UP000054558"/>
    </source>
</evidence>
<dbReference type="Proteomes" id="UP000054558">
    <property type="component" value="Unassembled WGS sequence"/>
</dbReference>
<evidence type="ECO:0000256" key="8">
    <source>
        <dbReference type="SAM" id="MobiDB-lite"/>
    </source>
</evidence>
<feature type="region of interest" description="Disordered" evidence="8">
    <location>
        <begin position="530"/>
        <end position="572"/>
    </location>
</feature>
<feature type="domain" description="Helicase ATP-binding" evidence="9">
    <location>
        <begin position="671"/>
        <end position="847"/>
    </location>
</feature>
<feature type="compositionally biased region" description="Basic and acidic residues" evidence="8">
    <location>
        <begin position="119"/>
        <end position="285"/>
    </location>
</feature>
<dbReference type="SUPFAM" id="SSF52540">
    <property type="entry name" value="P-loop containing nucleoside triphosphate hydrolases"/>
    <property type="match status" value="2"/>
</dbReference>
<dbReference type="GO" id="GO:0005524">
    <property type="term" value="F:ATP binding"/>
    <property type="evidence" value="ECO:0007669"/>
    <property type="project" value="UniProtKB-KW"/>
</dbReference>
<keyword evidence="4 12" id="KW-0347">Helicase</keyword>
<dbReference type="PROSITE" id="PS00039">
    <property type="entry name" value="DEAD_ATP_HELICASE"/>
    <property type="match status" value="1"/>
</dbReference>
<feature type="compositionally biased region" description="Acidic residues" evidence="8">
    <location>
        <begin position="550"/>
        <end position="572"/>
    </location>
</feature>
<dbReference type="GO" id="GO:0003676">
    <property type="term" value="F:nucleic acid binding"/>
    <property type="evidence" value="ECO:0007669"/>
    <property type="project" value="InterPro"/>
</dbReference>
<dbReference type="PROSITE" id="PS51195">
    <property type="entry name" value="Q_MOTIF"/>
    <property type="match status" value="1"/>
</dbReference>
<feature type="region of interest" description="Disordered" evidence="8">
    <location>
        <begin position="1"/>
        <end position="494"/>
    </location>
</feature>
<feature type="region of interest" description="Disordered" evidence="8">
    <location>
        <begin position="1055"/>
        <end position="1090"/>
    </location>
</feature>
<dbReference type="SMART" id="SM00487">
    <property type="entry name" value="DEXDc"/>
    <property type="match status" value="1"/>
</dbReference>
<dbReference type="EMBL" id="DF237791">
    <property type="protein sequence ID" value="GAQ91737.1"/>
    <property type="molecule type" value="Genomic_DNA"/>
</dbReference>
<dbReference type="InterPro" id="IPR011545">
    <property type="entry name" value="DEAD/DEAH_box_helicase_dom"/>
</dbReference>
<feature type="compositionally biased region" description="Basic residues" evidence="8">
    <location>
        <begin position="96"/>
        <end position="110"/>
    </location>
</feature>
<dbReference type="PROSITE" id="PS51192">
    <property type="entry name" value="HELICASE_ATP_BIND_1"/>
    <property type="match status" value="1"/>
</dbReference>
<feature type="compositionally biased region" description="Basic and acidic residues" evidence="8">
    <location>
        <begin position="302"/>
        <end position="351"/>
    </location>
</feature>
<accession>A0A1Y1ISV2</accession>
<dbReference type="PROSITE" id="PS51194">
    <property type="entry name" value="HELICASE_CTER"/>
    <property type="match status" value="1"/>
</dbReference>
<protein>
    <recommendedName>
        <fullName evidence="1">RNA helicase</fullName>
        <ecNumber evidence="1">3.6.4.13</ecNumber>
    </recommendedName>
</protein>
<evidence type="ECO:0000256" key="5">
    <source>
        <dbReference type="ARBA" id="ARBA00022840"/>
    </source>
</evidence>
<evidence type="ECO:0000313" key="12">
    <source>
        <dbReference type="EMBL" id="GAQ91737.1"/>
    </source>
</evidence>
<dbReference type="InterPro" id="IPR000629">
    <property type="entry name" value="RNA-helicase_DEAD-box_CS"/>
</dbReference>
<dbReference type="OrthoDB" id="196131at2759"/>
<dbReference type="InterPro" id="IPR027417">
    <property type="entry name" value="P-loop_NTPase"/>
</dbReference>
<dbReference type="Pfam" id="PF00271">
    <property type="entry name" value="Helicase_C"/>
    <property type="match status" value="1"/>
</dbReference>
<reference evidence="12 13" key="1">
    <citation type="journal article" date="2014" name="Nat. Commun.">
        <title>Klebsormidium flaccidum genome reveals primary factors for plant terrestrial adaptation.</title>
        <authorList>
            <person name="Hori K."/>
            <person name="Maruyama F."/>
            <person name="Fujisawa T."/>
            <person name="Togashi T."/>
            <person name="Yamamoto N."/>
            <person name="Seo M."/>
            <person name="Sato S."/>
            <person name="Yamada T."/>
            <person name="Mori H."/>
            <person name="Tajima N."/>
            <person name="Moriyama T."/>
            <person name="Ikeuchi M."/>
            <person name="Watanabe M."/>
            <person name="Wada H."/>
            <person name="Kobayashi K."/>
            <person name="Saito M."/>
            <person name="Masuda T."/>
            <person name="Sasaki-Sekimoto Y."/>
            <person name="Mashiguchi K."/>
            <person name="Awai K."/>
            <person name="Shimojima M."/>
            <person name="Masuda S."/>
            <person name="Iwai M."/>
            <person name="Nobusawa T."/>
            <person name="Narise T."/>
            <person name="Kondo S."/>
            <person name="Saito H."/>
            <person name="Sato R."/>
            <person name="Murakawa M."/>
            <person name="Ihara Y."/>
            <person name="Oshima-Yamada Y."/>
            <person name="Ohtaka K."/>
            <person name="Satoh M."/>
            <person name="Sonobe K."/>
            <person name="Ishii M."/>
            <person name="Ohtani R."/>
            <person name="Kanamori-Sato M."/>
            <person name="Honoki R."/>
            <person name="Miyazaki D."/>
            <person name="Mochizuki H."/>
            <person name="Umetsu J."/>
            <person name="Higashi K."/>
            <person name="Shibata D."/>
            <person name="Kamiya Y."/>
            <person name="Sato N."/>
            <person name="Nakamura Y."/>
            <person name="Tabata S."/>
            <person name="Ida S."/>
            <person name="Kurokawa K."/>
            <person name="Ohta H."/>
        </authorList>
    </citation>
    <scope>NUCLEOTIDE SEQUENCE [LARGE SCALE GENOMIC DNA]</scope>
    <source>
        <strain evidence="12 13">NIES-2285</strain>
    </source>
</reference>
<dbReference type="CDD" id="cd22475">
    <property type="entry name" value="KH-I_AtRH42_like"/>
    <property type="match status" value="1"/>
</dbReference>
<dbReference type="InterPro" id="IPR001650">
    <property type="entry name" value="Helicase_C-like"/>
</dbReference>
<comment type="similarity">
    <text evidence="6">Belongs to the DEAD box helicase family. DDX46/PRP5 subfamily.</text>
</comment>
<dbReference type="Gene3D" id="3.40.50.300">
    <property type="entry name" value="P-loop containing nucleotide triphosphate hydrolases"/>
    <property type="match status" value="2"/>
</dbReference>
<feature type="short sequence motif" description="Q motif" evidence="7">
    <location>
        <begin position="640"/>
        <end position="668"/>
    </location>
</feature>
<dbReference type="CDD" id="cd17953">
    <property type="entry name" value="DEADc_DDX46"/>
    <property type="match status" value="1"/>
</dbReference>
<dbReference type="Pfam" id="PF00270">
    <property type="entry name" value="DEAD"/>
    <property type="match status" value="1"/>
</dbReference>
<dbReference type="FunFam" id="3.40.50.300:FF:000079">
    <property type="entry name" value="probable ATP-dependent RNA helicase DDX17"/>
    <property type="match status" value="1"/>
</dbReference>
<dbReference type="GO" id="GO:0005634">
    <property type="term" value="C:nucleus"/>
    <property type="evidence" value="ECO:0000318"/>
    <property type="project" value="GO_Central"/>
</dbReference>
<dbReference type="Pfam" id="PF23469">
    <property type="entry name" value="KH_12"/>
    <property type="match status" value="1"/>
</dbReference>
<keyword evidence="2" id="KW-0547">Nucleotide-binding</keyword>
<feature type="domain" description="Helicase C-terminal" evidence="10">
    <location>
        <begin position="875"/>
        <end position="1020"/>
    </location>
</feature>
<evidence type="ECO:0000256" key="1">
    <source>
        <dbReference type="ARBA" id="ARBA00012552"/>
    </source>
</evidence>
<keyword evidence="5" id="KW-0067">ATP-binding</keyword>
<keyword evidence="3" id="KW-0378">Hydrolase</keyword>
<feature type="compositionally biased region" description="Basic and acidic residues" evidence="8">
    <location>
        <begin position="425"/>
        <end position="456"/>
    </location>
</feature>
<evidence type="ECO:0000256" key="4">
    <source>
        <dbReference type="ARBA" id="ARBA00022806"/>
    </source>
</evidence>
<evidence type="ECO:0000256" key="3">
    <source>
        <dbReference type="ARBA" id="ARBA00022801"/>
    </source>
</evidence>
<evidence type="ECO:0000256" key="6">
    <source>
        <dbReference type="ARBA" id="ARBA00038511"/>
    </source>
</evidence>
<feature type="compositionally biased region" description="Basic and acidic residues" evidence="8">
    <location>
        <begin position="65"/>
        <end position="80"/>
    </location>
</feature>
<dbReference type="InterPro" id="IPR056149">
    <property type="entry name" value="PRP5/DDX46/KHDC4_KH"/>
</dbReference>
<dbReference type="CDD" id="cd18787">
    <property type="entry name" value="SF2_C_DEAD"/>
    <property type="match status" value="1"/>
</dbReference>
<evidence type="ECO:0000256" key="2">
    <source>
        <dbReference type="ARBA" id="ARBA00022741"/>
    </source>
</evidence>
<dbReference type="OMA" id="QLPMKKW"/>
<dbReference type="SMART" id="SM00490">
    <property type="entry name" value="HELICc"/>
    <property type="match status" value="1"/>
</dbReference>
<evidence type="ECO:0000259" key="10">
    <source>
        <dbReference type="PROSITE" id="PS51194"/>
    </source>
</evidence>
<evidence type="ECO:0000259" key="9">
    <source>
        <dbReference type="PROSITE" id="PS51192"/>
    </source>
</evidence>
<organism evidence="12 13">
    <name type="scientific">Klebsormidium nitens</name>
    <name type="common">Green alga</name>
    <name type="synonym">Ulothrix nitens</name>
    <dbReference type="NCBI Taxonomy" id="105231"/>
    <lineage>
        <taxon>Eukaryota</taxon>
        <taxon>Viridiplantae</taxon>
        <taxon>Streptophyta</taxon>
        <taxon>Klebsormidiophyceae</taxon>
        <taxon>Klebsormidiales</taxon>
        <taxon>Klebsormidiaceae</taxon>
        <taxon>Klebsormidium</taxon>
    </lineage>
</organism>
<sequence length="1299" mass="143948">MEVDRAGDDNELEGRSRRKRERERHVSGRGGGESVSEARNGVRGREEGGGGMAADLLDGLPRRKHDPDARSDGARSEKQNRAYADPDAVPASPPDHKRRKEHGRERHHRAKEGEGEEQSTERRKDHDRVRKESRREEGREDDGRKREGDGREGDRGQNKERSRRPSPEEPEGKRLKVDEKELDRGRGKEKETERYREKDRDRDRDRGRDRNQDREKERGRERDVKREREEDRGRERRRDDERGRGRDREDERRRRTPDAREKDRGRDRDRGRDERPHESRKRDGDRDEGDDEAERKRRRQEKIKERLAELKAGKEGGREAEEDEERQRLEDEAEKRRKRVEQWQARRREQGGADDPAEAEAGEGAGKDKKAPQWTLDGDSDDELHGMADDDEDTAKQQGTSDAAAAEEVDPLDAFMAAEVLPEVQKLEQREAEGAAKQEEEGADVKMEPELDEKPDFLPPLQPVKKEEEQDFLPPLRPVKKEEEEEADEKPLVGPKAAVRGGLLPKKAGGIAFGMLRAQGPVGRFAANGVGGGKAKKAAPQLGRILPGEGSEDEGGSGASDEEAGGSDDEDDMLKTLKRASKVEKMGVVDHSKIDYPPFRKDFYIEVKELARMTAAEVAEYRHELGDIKMRGKDVPKPLKAWTQAGLSAKVLDCIRKAGWERPMPIQSQALPVIMSGRDFIGIAKTGSGKTLAFVLPMLRHILDQPPLAPGDGPIAMIMAPTRELVQQIHADVRRFTRSLGLTAVAVYGGSGVADQIGSLKRGAEIVVCTPGRMIDILCTGKVTNLRRVTYFVMDEADRMFDMGFEPQITRIIGNTRPDRQTVLFSATFPRSVETLARKVLSGRAVEVQIGGRSVVNKDIAQSVELRPEEQRFPRLLELLGEWYERGKILVFVHSQEKADATFRELLKAGYPCLSLHGGKDQEDRESTLADFKADVCSLLVATSVAARGLDVKDLQLVVNMDVPNHYEDYVHRVGRTGRAGNKGTAITFISEDEERYAPDLVKALQLSEAAVPADLKALADGFLAKVKAGTEQTHGSGFGGSGFKFDAEEEEARKSVRKEQAREYGFEEEKSDSDGEDDDGGVIRKSGTLDDAAQRARQLAESAKAAEGAPVAGPSAEALAAAASNPALAMAIATAQAKAAQIAAQHGLPVGQQPAQTLQQLTANLMASATDDASRAAAAQAAINLQETLAKIQAQVGGADTYEAEVEINEFPQHARWKATHKENLGQISDFTGVAITTRGQYFPPGKQPGPTDRKLYLFIEGPTESSVKKARQEIRKLLEAAVAGQSAQPIQPGKYFL</sequence>
<dbReference type="GO" id="GO:0003724">
    <property type="term" value="F:RNA helicase activity"/>
    <property type="evidence" value="ECO:0007669"/>
    <property type="project" value="UniProtKB-EC"/>
</dbReference>